<dbReference type="GO" id="GO:0005886">
    <property type="term" value="C:plasma membrane"/>
    <property type="evidence" value="ECO:0007669"/>
    <property type="project" value="TreeGrafter"/>
</dbReference>
<comment type="caution">
    <text evidence="3">The sequence shown here is derived from an EMBL/GenBank/DDBJ whole genome shotgun (WGS) entry which is preliminary data.</text>
</comment>
<proteinExistence type="predicted"/>
<name>A0AB35UNJ4_9FIRM</name>
<evidence type="ECO:0000256" key="1">
    <source>
        <dbReference type="SAM" id="Phobius"/>
    </source>
</evidence>
<feature type="transmembrane region" description="Helical" evidence="1">
    <location>
        <begin position="296"/>
        <end position="315"/>
    </location>
</feature>
<keyword evidence="1" id="KW-0812">Transmembrane</keyword>
<evidence type="ECO:0000313" key="3">
    <source>
        <dbReference type="EMBL" id="MDY5168983.1"/>
    </source>
</evidence>
<sequence length="333" mass="35508">MQVKQAFKMAVKSIKGNRFRSFLTMLGIIIGVASVIVLVALINGFSSDMSESFSTLGTELITVNITGRSADNQVAVDEMIEVLDSSENLAYCSPQVNISVTAKADNENVSTTAFGVNEDYTSIKGYQLNEGRMLQYGDTKNRLKVAVIGTYIADTLFSGKSPIGKSIKLNAESYEIVGVLEEKADSSEGSDDDIVLIPYSAASRLTRNSTISSYLFNASSSTSVEAGINDIQAFLNTKFTSSDYYRISSAAESLEQVNSLTSTLTLVLVGVAGIFLGIILAYIASGLLGMTVKISLLSVAVSFSVSVGIGILFGYSPARKAARLSPIEALRYS</sequence>
<dbReference type="PANTHER" id="PTHR30572:SF4">
    <property type="entry name" value="ABC TRANSPORTER PERMEASE YTRF"/>
    <property type="match status" value="1"/>
</dbReference>
<reference evidence="3" key="1">
    <citation type="submission" date="2022-03" db="EMBL/GenBank/DDBJ databases">
        <title>First case of bacteraemia caused by Dielma fastidiosa in a patient hospitalised with diverticulitis.</title>
        <authorList>
            <person name="Forman-Ankjaer B."/>
            <person name="Hvid-Jensen F."/>
            <person name="Kobel C.M."/>
            <person name="Greve T."/>
        </authorList>
    </citation>
    <scope>NUCLEOTIDE SEQUENCE</scope>
    <source>
        <strain evidence="3">AUH_DF_2021</strain>
    </source>
</reference>
<keyword evidence="1" id="KW-1133">Transmembrane helix</keyword>
<feature type="transmembrane region" description="Helical" evidence="1">
    <location>
        <begin position="264"/>
        <end position="284"/>
    </location>
</feature>
<feature type="transmembrane region" description="Helical" evidence="1">
    <location>
        <begin position="21"/>
        <end position="42"/>
    </location>
</feature>
<evidence type="ECO:0000259" key="2">
    <source>
        <dbReference type="Pfam" id="PF12704"/>
    </source>
</evidence>
<dbReference type="GO" id="GO:0022857">
    <property type="term" value="F:transmembrane transporter activity"/>
    <property type="evidence" value="ECO:0007669"/>
    <property type="project" value="TreeGrafter"/>
</dbReference>
<organism evidence="3 4">
    <name type="scientific">Dielma fastidiosa</name>
    <dbReference type="NCBI Taxonomy" id="1034346"/>
    <lineage>
        <taxon>Bacteria</taxon>
        <taxon>Bacillati</taxon>
        <taxon>Bacillota</taxon>
        <taxon>Erysipelotrichia</taxon>
        <taxon>Erysipelotrichales</taxon>
        <taxon>Erysipelotrichaceae</taxon>
        <taxon>Dielma</taxon>
    </lineage>
</organism>
<evidence type="ECO:0000313" key="4">
    <source>
        <dbReference type="Proteomes" id="UP001276902"/>
    </source>
</evidence>
<gene>
    <name evidence="3" type="ORF">MQE39_12765</name>
</gene>
<dbReference type="EMBL" id="JALDAW010000022">
    <property type="protein sequence ID" value="MDY5168983.1"/>
    <property type="molecule type" value="Genomic_DNA"/>
</dbReference>
<accession>A0AB35UNJ4</accession>
<dbReference type="InterPro" id="IPR050250">
    <property type="entry name" value="Macrolide_Exporter_MacB"/>
</dbReference>
<keyword evidence="1" id="KW-0472">Membrane</keyword>
<dbReference type="Pfam" id="PF12704">
    <property type="entry name" value="MacB_PCD"/>
    <property type="match status" value="1"/>
</dbReference>
<dbReference type="Proteomes" id="UP001276902">
    <property type="component" value="Unassembled WGS sequence"/>
</dbReference>
<protein>
    <submittedName>
        <fullName evidence="3">ABC transporter permease</fullName>
    </submittedName>
</protein>
<feature type="domain" description="MacB-like periplasmic core" evidence="2">
    <location>
        <begin position="21"/>
        <end position="233"/>
    </location>
</feature>
<dbReference type="InterPro" id="IPR025857">
    <property type="entry name" value="MacB_PCD"/>
</dbReference>
<dbReference type="RefSeq" id="WP_320884021.1">
    <property type="nucleotide sequence ID" value="NZ_JALDAW010000022.1"/>
</dbReference>
<dbReference type="PANTHER" id="PTHR30572">
    <property type="entry name" value="MEMBRANE COMPONENT OF TRANSPORTER-RELATED"/>
    <property type="match status" value="1"/>
</dbReference>
<dbReference type="AlphaFoldDB" id="A0AB35UNJ4"/>